<dbReference type="Pfam" id="PF06013">
    <property type="entry name" value="WXG100"/>
    <property type="match status" value="1"/>
</dbReference>
<dbReference type="AlphaFoldDB" id="A0A1A0QT53"/>
<dbReference type="RefSeq" id="WP_064935692.1">
    <property type="nucleotide sequence ID" value="NZ_LZSO01000038.1"/>
</dbReference>
<organism evidence="1 2">
    <name type="scientific">Mycolicibacterium peregrinum</name>
    <name type="common">Mycobacterium peregrinum</name>
    <dbReference type="NCBI Taxonomy" id="43304"/>
    <lineage>
        <taxon>Bacteria</taxon>
        <taxon>Bacillati</taxon>
        <taxon>Actinomycetota</taxon>
        <taxon>Actinomycetes</taxon>
        <taxon>Mycobacteriales</taxon>
        <taxon>Mycobacteriaceae</taxon>
        <taxon>Mycolicibacterium</taxon>
    </lineage>
</organism>
<dbReference type="SUPFAM" id="SSF140453">
    <property type="entry name" value="EsxAB dimer-like"/>
    <property type="match status" value="1"/>
</dbReference>
<accession>A0A1A0QT53</accession>
<protein>
    <recommendedName>
        <fullName evidence="3">ESAT-6-like protein</fullName>
    </recommendedName>
</protein>
<dbReference type="InterPro" id="IPR036689">
    <property type="entry name" value="ESAT-6-like_sf"/>
</dbReference>
<gene>
    <name evidence="1" type="ORF">A5792_28880</name>
</gene>
<evidence type="ECO:0000313" key="1">
    <source>
        <dbReference type="EMBL" id="OBB25093.1"/>
    </source>
</evidence>
<evidence type="ECO:0008006" key="3">
    <source>
        <dbReference type="Google" id="ProtNLM"/>
    </source>
</evidence>
<proteinExistence type="predicted"/>
<dbReference type="OrthoDB" id="4556231at2"/>
<name>A0A1A0QT53_MYCPR</name>
<comment type="caution">
    <text evidence="1">The sequence shown here is derived from an EMBL/GenBank/DDBJ whole genome shotgun (WGS) entry which is preliminary data.</text>
</comment>
<dbReference type="InterPro" id="IPR010310">
    <property type="entry name" value="T7SS_ESAT-6-like"/>
</dbReference>
<dbReference type="Gene3D" id="1.10.287.1060">
    <property type="entry name" value="ESAT-6-like"/>
    <property type="match status" value="1"/>
</dbReference>
<sequence length="96" mass="10633">MAGYSVDVEALGDLQERMARYLALCADNLTRVQQLIGAVSASWDGTASNAYQQRHNQWIAALKDMNESLQEFKAWSADSEEAYRAVMAMNLRMAGG</sequence>
<evidence type="ECO:0000313" key="2">
    <source>
        <dbReference type="Proteomes" id="UP000093902"/>
    </source>
</evidence>
<reference evidence="2" key="1">
    <citation type="submission" date="2016-06" db="EMBL/GenBank/DDBJ databases">
        <authorList>
            <person name="Sutton G."/>
            <person name="Brinkac L."/>
            <person name="Sanka R."/>
            <person name="Adams M."/>
            <person name="Lau E."/>
            <person name="Mehaffy C."/>
            <person name="Tameris M."/>
            <person name="Hatherill M."/>
            <person name="Hanekom W."/>
            <person name="Mahomed H."/>
            <person name="Mcshane H."/>
        </authorList>
    </citation>
    <scope>NUCLEOTIDE SEQUENCE [LARGE SCALE GENOMIC DNA]</scope>
    <source>
        <strain evidence="2">852002-51209_SCH5440388</strain>
    </source>
</reference>
<dbReference type="EMBL" id="LZSO01000038">
    <property type="protein sequence ID" value="OBB25093.1"/>
    <property type="molecule type" value="Genomic_DNA"/>
</dbReference>
<dbReference type="Proteomes" id="UP000093902">
    <property type="component" value="Unassembled WGS sequence"/>
</dbReference>